<dbReference type="OrthoDB" id="9798439at2"/>
<dbReference type="EMBL" id="NBWU01000007">
    <property type="protein sequence ID" value="PCE62944.1"/>
    <property type="molecule type" value="Genomic_DNA"/>
</dbReference>
<sequence>MQAPYYAVIFTSTRNDGDQGYAEMAQKMEALAQEQPGFLGMESAREQLGITVSYWENIQAITQWKKQLDHVDAQRKGRSTWYSGYRVRICKVEREYSFGKLSF</sequence>
<name>A0A2A4G4Q0_9FLAO</name>
<dbReference type="GO" id="GO:0004497">
    <property type="term" value="F:monooxygenase activity"/>
    <property type="evidence" value="ECO:0007669"/>
    <property type="project" value="UniProtKB-KW"/>
</dbReference>
<dbReference type="InterPro" id="IPR052936">
    <property type="entry name" value="Jasmonate_Hydroxylase-like"/>
</dbReference>
<keyword evidence="2" id="KW-0560">Oxidoreductase</keyword>
<dbReference type="AlphaFoldDB" id="A0A2A4G4Q0"/>
<evidence type="ECO:0000313" key="3">
    <source>
        <dbReference type="Proteomes" id="UP000219559"/>
    </source>
</evidence>
<gene>
    <name evidence="2" type="ORF">B7P33_16850</name>
</gene>
<reference evidence="2 3" key="1">
    <citation type="submission" date="2017-04" db="EMBL/GenBank/DDBJ databases">
        <title>A new member of the family Flavobacteriaceae isolated from ascidians.</title>
        <authorList>
            <person name="Chen L."/>
        </authorList>
    </citation>
    <scope>NUCLEOTIDE SEQUENCE [LARGE SCALE GENOMIC DNA]</scope>
    <source>
        <strain evidence="2 3">HQA918</strain>
    </source>
</reference>
<proteinExistence type="predicted"/>
<dbReference type="PANTHER" id="PTHR37811">
    <property type="entry name" value="BLL5343 PROTEIN"/>
    <property type="match status" value="1"/>
</dbReference>
<protein>
    <submittedName>
        <fullName evidence="2">Antibiotic biosynthesis monooxygenase</fullName>
    </submittedName>
</protein>
<dbReference type="Pfam" id="PF03992">
    <property type="entry name" value="ABM"/>
    <property type="match status" value="1"/>
</dbReference>
<dbReference type="SUPFAM" id="SSF54909">
    <property type="entry name" value="Dimeric alpha+beta barrel"/>
    <property type="match status" value="1"/>
</dbReference>
<evidence type="ECO:0000313" key="2">
    <source>
        <dbReference type="EMBL" id="PCE62944.1"/>
    </source>
</evidence>
<accession>A0A2A4G4Q0</accession>
<dbReference type="RefSeq" id="WP_097441055.1">
    <property type="nucleotide sequence ID" value="NZ_KZ300477.1"/>
</dbReference>
<evidence type="ECO:0000259" key="1">
    <source>
        <dbReference type="Pfam" id="PF03992"/>
    </source>
</evidence>
<dbReference type="InterPro" id="IPR007138">
    <property type="entry name" value="ABM_dom"/>
</dbReference>
<dbReference type="InterPro" id="IPR011008">
    <property type="entry name" value="Dimeric_a/b-barrel"/>
</dbReference>
<keyword evidence="3" id="KW-1185">Reference proteome</keyword>
<feature type="domain" description="ABM" evidence="1">
    <location>
        <begin position="4"/>
        <end position="75"/>
    </location>
</feature>
<dbReference type="Proteomes" id="UP000219559">
    <property type="component" value="Unassembled WGS sequence"/>
</dbReference>
<dbReference type="PANTHER" id="PTHR37811:SF2">
    <property type="entry name" value="ABM DOMAIN-CONTAINING PROTEIN"/>
    <property type="match status" value="1"/>
</dbReference>
<comment type="caution">
    <text evidence="2">The sequence shown here is derived from an EMBL/GenBank/DDBJ whole genome shotgun (WGS) entry which is preliminary data.</text>
</comment>
<dbReference type="Gene3D" id="3.30.70.100">
    <property type="match status" value="1"/>
</dbReference>
<keyword evidence="2" id="KW-0503">Monooxygenase</keyword>
<organism evidence="2 3">
    <name type="scientific">Sediminicola luteus</name>
    <dbReference type="NCBI Taxonomy" id="319238"/>
    <lineage>
        <taxon>Bacteria</taxon>
        <taxon>Pseudomonadati</taxon>
        <taxon>Bacteroidota</taxon>
        <taxon>Flavobacteriia</taxon>
        <taxon>Flavobacteriales</taxon>
        <taxon>Flavobacteriaceae</taxon>
        <taxon>Sediminicola</taxon>
    </lineage>
</organism>